<dbReference type="Proteomes" id="UP001060112">
    <property type="component" value="Chromosome"/>
</dbReference>
<dbReference type="SUPFAM" id="SSF143422">
    <property type="entry name" value="Transposase IS200-like"/>
    <property type="match status" value="1"/>
</dbReference>
<dbReference type="EMBL" id="CP101620">
    <property type="protein sequence ID" value="UTY40667.1"/>
    <property type="molecule type" value="Genomic_DNA"/>
</dbReference>
<dbReference type="NCBIfam" id="NF033573">
    <property type="entry name" value="transpos_IS200"/>
    <property type="match status" value="1"/>
</dbReference>
<keyword evidence="3" id="KW-1185">Reference proteome</keyword>
<feature type="domain" description="Transposase IS200-like" evidence="1">
    <location>
        <begin position="13"/>
        <end position="134"/>
    </location>
</feature>
<proteinExistence type="predicted"/>
<gene>
    <name evidence="2" type="primary">tnpA</name>
    <name evidence="2" type="ORF">NMU03_07860</name>
</gene>
<dbReference type="SMART" id="SM01321">
    <property type="entry name" value="Y1_Tnp"/>
    <property type="match status" value="1"/>
</dbReference>
<dbReference type="PANTHER" id="PTHR33360:SF2">
    <property type="entry name" value="TRANSPOSASE FOR INSERTION SEQUENCE ELEMENT IS200"/>
    <property type="match status" value="1"/>
</dbReference>
<evidence type="ECO:0000313" key="3">
    <source>
        <dbReference type="Proteomes" id="UP001060112"/>
    </source>
</evidence>
<dbReference type="Pfam" id="PF01797">
    <property type="entry name" value="Y1_Tnp"/>
    <property type="match status" value="1"/>
</dbReference>
<dbReference type="RefSeq" id="WP_290142107.1">
    <property type="nucleotide sequence ID" value="NZ_CP101620.1"/>
</dbReference>
<accession>A0ABY5I9R1</accession>
<reference evidence="2" key="1">
    <citation type="submission" date="2022-07" db="EMBL/GenBank/DDBJ databases">
        <title>Faecal culturing of patients with breast cancer.</title>
        <authorList>
            <person name="Teng N.M.Y."/>
            <person name="Kiu R."/>
            <person name="Evans R."/>
            <person name="Baker D.J."/>
            <person name="Zenner C."/>
            <person name="Robinson S.D."/>
            <person name="Hall L.J."/>
        </authorList>
    </citation>
    <scope>NUCLEOTIDE SEQUENCE</scope>
    <source>
        <strain evidence="2">LH1062</strain>
    </source>
</reference>
<dbReference type="InterPro" id="IPR036515">
    <property type="entry name" value="Transposase_17_sf"/>
</dbReference>
<evidence type="ECO:0000313" key="2">
    <source>
        <dbReference type="EMBL" id="UTY40667.1"/>
    </source>
</evidence>
<dbReference type="Gene3D" id="3.30.70.1290">
    <property type="entry name" value="Transposase IS200-like"/>
    <property type="match status" value="1"/>
</dbReference>
<protein>
    <submittedName>
        <fullName evidence="2">IS200/IS605 family transposase</fullName>
    </submittedName>
</protein>
<evidence type="ECO:0000259" key="1">
    <source>
        <dbReference type="SMART" id="SM01321"/>
    </source>
</evidence>
<name>A0ABY5I9R1_9FIRM</name>
<dbReference type="PANTHER" id="PTHR33360">
    <property type="entry name" value="TRANSPOSASE FOR INSERTION SEQUENCE ELEMENT IS200"/>
    <property type="match status" value="1"/>
</dbReference>
<sequence>MGNSQFIHLSHNVSNLVYHIVCPAKYRRVVFDDSVEEHLKQICLGIELRYDYIHFLEIGADKDHVHFLVQSTPEYAPSKLVKIIKSITARQIFVECPQVKKQLWGGQFWSDGYFIASVGKNQNEKVIREYVKEQGKQDTEYKQLYLSI</sequence>
<organism evidence="2 3">
    <name type="scientific">Allocoprobacillus halotolerans</name>
    <dbReference type="NCBI Taxonomy" id="2944914"/>
    <lineage>
        <taxon>Bacteria</taxon>
        <taxon>Bacillati</taxon>
        <taxon>Bacillota</taxon>
        <taxon>Erysipelotrichia</taxon>
        <taxon>Erysipelotrichales</taxon>
        <taxon>Erysipelotrichaceae</taxon>
        <taxon>Allocoprobacillus</taxon>
    </lineage>
</organism>
<dbReference type="InterPro" id="IPR002686">
    <property type="entry name" value="Transposase_17"/>
</dbReference>